<name>W6TAK8_9LACO</name>
<dbReference type="AlphaFoldDB" id="W6TAK8"/>
<reference evidence="1 2" key="1">
    <citation type="journal article" date="2014" name="Genome Announc.">
        <title>Genome Sequence of Lactobacillus fabifermentans Strain T30PCM01, Isolated from Fermenting Grape Marc.</title>
        <authorList>
            <person name="Treu L."/>
            <person name="Vendramin V."/>
            <person name="Bovo B."/>
            <person name="Giacomini A."/>
            <person name="Corich V."/>
            <person name="Campanaro S."/>
        </authorList>
    </citation>
    <scope>NUCLEOTIDE SEQUENCE [LARGE SCALE GENOMIC DNA]</scope>
    <source>
        <strain evidence="1 2">T30PCM01</strain>
    </source>
</reference>
<dbReference type="EMBL" id="AWWK01000006">
    <property type="protein sequence ID" value="ETY75587.1"/>
    <property type="molecule type" value="Genomic_DNA"/>
</dbReference>
<protein>
    <submittedName>
        <fullName evidence="1">Uncharacterized protein</fullName>
    </submittedName>
</protein>
<evidence type="ECO:0000313" key="2">
    <source>
        <dbReference type="Proteomes" id="UP000019247"/>
    </source>
</evidence>
<sequence length="49" mass="5920">MESAMWVALARRFFRAYTTGAFQDWYFRLESEGQDRSTGLAWPPWRMEL</sequence>
<organism evidence="1 2">
    <name type="scientific">Lactiplantibacillus fabifermentans T30PCM01</name>
    <dbReference type="NCBI Taxonomy" id="1400520"/>
    <lineage>
        <taxon>Bacteria</taxon>
        <taxon>Bacillati</taxon>
        <taxon>Bacillota</taxon>
        <taxon>Bacilli</taxon>
        <taxon>Lactobacillales</taxon>
        <taxon>Lactobacillaceae</taxon>
        <taxon>Lactiplantibacillus</taxon>
    </lineage>
</organism>
<gene>
    <name evidence="1" type="ORF">LFAB_01145</name>
</gene>
<accession>W6TAK8</accession>
<proteinExistence type="predicted"/>
<comment type="caution">
    <text evidence="1">The sequence shown here is derived from an EMBL/GenBank/DDBJ whole genome shotgun (WGS) entry which is preliminary data.</text>
</comment>
<dbReference type="Proteomes" id="UP000019247">
    <property type="component" value="Unassembled WGS sequence"/>
</dbReference>
<dbReference type="HOGENOM" id="CLU_215872_0_0_9"/>
<evidence type="ECO:0000313" key="1">
    <source>
        <dbReference type="EMBL" id="ETY75587.1"/>
    </source>
</evidence>